<comment type="caution">
    <text evidence="2">The sequence shown here is derived from an EMBL/GenBank/DDBJ whole genome shotgun (WGS) entry which is preliminary data.</text>
</comment>
<accession>A0A813JRP5</accession>
<gene>
    <name evidence="1" type="ORF">PGLA1383_LOCUS29092</name>
    <name evidence="2" type="ORF">PGLA2088_LOCUS22389</name>
</gene>
<evidence type="ECO:0000313" key="3">
    <source>
        <dbReference type="Proteomes" id="UP000626109"/>
    </source>
</evidence>
<dbReference type="Proteomes" id="UP000654075">
    <property type="component" value="Unassembled WGS sequence"/>
</dbReference>
<sequence>MTICLICQDLQLPLLPFGTSKASVETFGALLGVMRASNPRFPQRKASRTLKVRCPLTERFPTTFTGILVHYDDVDVSVREIIDKGGPRMDVHKMWRLVPWIFLGNGGFMHQPWKALRDTSCDKSYRTDMRQPLEVLR</sequence>
<dbReference type="EMBL" id="CAJNNV010025017">
    <property type="protein sequence ID" value="CAE8611287.1"/>
    <property type="molecule type" value="Genomic_DNA"/>
</dbReference>
<evidence type="ECO:0000313" key="4">
    <source>
        <dbReference type="Proteomes" id="UP000654075"/>
    </source>
</evidence>
<name>A0A813JRP5_POLGL</name>
<evidence type="ECO:0000313" key="1">
    <source>
        <dbReference type="EMBL" id="CAE8611287.1"/>
    </source>
</evidence>
<dbReference type="EMBL" id="CAJNNW010025946">
    <property type="protein sequence ID" value="CAE8681343.1"/>
    <property type="molecule type" value="Genomic_DNA"/>
</dbReference>
<organism evidence="2 3">
    <name type="scientific">Polarella glacialis</name>
    <name type="common">Dinoflagellate</name>
    <dbReference type="NCBI Taxonomy" id="89957"/>
    <lineage>
        <taxon>Eukaryota</taxon>
        <taxon>Sar</taxon>
        <taxon>Alveolata</taxon>
        <taxon>Dinophyceae</taxon>
        <taxon>Suessiales</taxon>
        <taxon>Suessiaceae</taxon>
        <taxon>Polarella</taxon>
    </lineage>
</organism>
<proteinExistence type="predicted"/>
<reference evidence="2" key="1">
    <citation type="submission" date="2021-02" db="EMBL/GenBank/DDBJ databases">
        <authorList>
            <person name="Dougan E. K."/>
            <person name="Rhodes N."/>
            <person name="Thang M."/>
            <person name="Chan C."/>
        </authorList>
    </citation>
    <scope>NUCLEOTIDE SEQUENCE</scope>
</reference>
<dbReference type="Proteomes" id="UP000626109">
    <property type="component" value="Unassembled WGS sequence"/>
</dbReference>
<protein>
    <submittedName>
        <fullName evidence="2">Uncharacterized protein</fullName>
    </submittedName>
</protein>
<evidence type="ECO:0000313" key="2">
    <source>
        <dbReference type="EMBL" id="CAE8681343.1"/>
    </source>
</evidence>
<keyword evidence="4" id="KW-1185">Reference proteome</keyword>
<dbReference type="AlphaFoldDB" id="A0A813JRP5"/>